<gene>
    <name evidence="1" type="ORF">ElyMa_002032000</name>
</gene>
<sequence>MVAPHRHMTLLQPLVFVKGTWQLEHTLIRVLDIFSSLMEPQKKKYHFVYMYMYKGSVAEWLARPTRGLEVVDLIPDHAMLQMPWESNLP</sequence>
<dbReference type="EMBL" id="BMAT01004142">
    <property type="protein sequence ID" value="GFR68860.1"/>
    <property type="molecule type" value="Genomic_DNA"/>
</dbReference>
<name>A0AAV4F7V5_9GAST</name>
<dbReference type="AlphaFoldDB" id="A0AAV4F7V5"/>
<comment type="caution">
    <text evidence="1">The sequence shown here is derived from an EMBL/GenBank/DDBJ whole genome shotgun (WGS) entry which is preliminary data.</text>
</comment>
<evidence type="ECO:0000313" key="2">
    <source>
        <dbReference type="Proteomes" id="UP000762676"/>
    </source>
</evidence>
<proteinExistence type="predicted"/>
<reference evidence="1 2" key="1">
    <citation type="journal article" date="2021" name="Elife">
        <title>Chloroplast acquisition without the gene transfer in kleptoplastic sea slugs, Plakobranchus ocellatus.</title>
        <authorList>
            <person name="Maeda T."/>
            <person name="Takahashi S."/>
            <person name="Yoshida T."/>
            <person name="Shimamura S."/>
            <person name="Takaki Y."/>
            <person name="Nagai Y."/>
            <person name="Toyoda A."/>
            <person name="Suzuki Y."/>
            <person name="Arimoto A."/>
            <person name="Ishii H."/>
            <person name="Satoh N."/>
            <person name="Nishiyama T."/>
            <person name="Hasebe M."/>
            <person name="Maruyama T."/>
            <person name="Minagawa J."/>
            <person name="Obokata J."/>
            <person name="Shigenobu S."/>
        </authorList>
    </citation>
    <scope>NUCLEOTIDE SEQUENCE [LARGE SCALE GENOMIC DNA]</scope>
</reference>
<organism evidence="1 2">
    <name type="scientific">Elysia marginata</name>
    <dbReference type="NCBI Taxonomy" id="1093978"/>
    <lineage>
        <taxon>Eukaryota</taxon>
        <taxon>Metazoa</taxon>
        <taxon>Spiralia</taxon>
        <taxon>Lophotrochozoa</taxon>
        <taxon>Mollusca</taxon>
        <taxon>Gastropoda</taxon>
        <taxon>Heterobranchia</taxon>
        <taxon>Euthyneura</taxon>
        <taxon>Panpulmonata</taxon>
        <taxon>Sacoglossa</taxon>
        <taxon>Placobranchoidea</taxon>
        <taxon>Plakobranchidae</taxon>
        <taxon>Elysia</taxon>
    </lineage>
</organism>
<evidence type="ECO:0000313" key="1">
    <source>
        <dbReference type="EMBL" id="GFR68860.1"/>
    </source>
</evidence>
<keyword evidence="2" id="KW-1185">Reference proteome</keyword>
<protein>
    <submittedName>
        <fullName evidence="1">Uncharacterized protein</fullName>
    </submittedName>
</protein>
<accession>A0AAV4F7V5</accession>
<dbReference type="Proteomes" id="UP000762676">
    <property type="component" value="Unassembled WGS sequence"/>
</dbReference>